<evidence type="ECO:0000313" key="3">
    <source>
        <dbReference type="Proteomes" id="UP000095333"/>
    </source>
</evidence>
<dbReference type="AlphaFoldDB" id="A0A174LIW4"/>
<evidence type="ECO:0000256" key="1">
    <source>
        <dbReference type="SAM" id="SignalP"/>
    </source>
</evidence>
<evidence type="ECO:0008006" key="4">
    <source>
        <dbReference type="Google" id="ProtNLM"/>
    </source>
</evidence>
<keyword evidence="1" id="KW-0732">Signal</keyword>
<gene>
    <name evidence="2" type="ORF">ERS852457_03732</name>
</gene>
<protein>
    <recommendedName>
        <fullName evidence="4">Lipocalin-like domain-containing protein</fullName>
    </recommendedName>
</protein>
<accession>A0A174LIW4</accession>
<reference evidence="2 3" key="1">
    <citation type="submission" date="2015-09" db="EMBL/GenBank/DDBJ databases">
        <authorList>
            <consortium name="Pathogen Informatics"/>
        </authorList>
    </citation>
    <scope>NUCLEOTIDE SEQUENCE [LARGE SCALE GENOMIC DNA]</scope>
    <source>
        <strain evidence="2 3">2789STDY5834842</strain>
    </source>
</reference>
<proteinExistence type="predicted"/>
<evidence type="ECO:0000313" key="2">
    <source>
        <dbReference type="EMBL" id="CUP24063.1"/>
    </source>
</evidence>
<name>A0A174LIW4_PHOVU</name>
<feature type="signal peptide" evidence="1">
    <location>
        <begin position="1"/>
        <end position="21"/>
    </location>
</feature>
<feature type="chain" id="PRO_5030023456" description="Lipocalin-like domain-containing protein" evidence="1">
    <location>
        <begin position="22"/>
        <end position="139"/>
    </location>
</feature>
<organism evidence="2 3">
    <name type="scientific">Phocaeicola vulgatus</name>
    <name type="common">Bacteroides vulgatus</name>
    <dbReference type="NCBI Taxonomy" id="821"/>
    <lineage>
        <taxon>Bacteria</taxon>
        <taxon>Pseudomonadati</taxon>
        <taxon>Bacteroidota</taxon>
        <taxon>Bacteroidia</taxon>
        <taxon>Bacteroidales</taxon>
        <taxon>Bacteroidaceae</taxon>
        <taxon>Phocaeicola</taxon>
    </lineage>
</organism>
<dbReference type="EMBL" id="CYZI01000036">
    <property type="protein sequence ID" value="CUP24063.1"/>
    <property type="molecule type" value="Genomic_DNA"/>
</dbReference>
<sequence length="139" mass="16175">MKTFRLIGMALLAVVMSVNFASCSNDDEEESNGGKSTQELLQGVWYDAYTDGYPYFIVEKGYCYFSNQPSTVYYGEKYKYTFDSKNNMLMCYGYDEESDTYDNEPWYIRVKSVSDTKLIIELLNDDNQTVDDTRDCVRQ</sequence>
<dbReference type="RefSeq" id="WP_057250803.1">
    <property type="nucleotide sequence ID" value="NZ_CYZI01000036.1"/>
</dbReference>
<dbReference type="Proteomes" id="UP000095333">
    <property type="component" value="Unassembled WGS sequence"/>
</dbReference>